<sequence length="143" mass="15608">MPHKARPTRLPARRAVPQRHQCGGHSGGHCRFDAHHQIYFAGAQVKYVGRQFSTFMNDQAMPGYVDADMNFGYRAPKLWRARPELRLNLMNVGDNKYLSGPAGIAPSARATRGIYGTMIGATGTPTYYVAGGFAAMITASTGF</sequence>
<proteinExistence type="predicted"/>
<evidence type="ECO:0000256" key="3">
    <source>
        <dbReference type="ARBA" id="ARBA00023237"/>
    </source>
</evidence>
<evidence type="ECO:0008006" key="7">
    <source>
        <dbReference type="Google" id="ProtNLM"/>
    </source>
</evidence>
<feature type="region of interest" description="Disordered" evidence="4">
    <location>
        <begin position="1"/>
        <end position="26"/>
    </location>
</feature>
<gene>
    <name evidence="5" type="ORF">AAC691_20805</name>
</gene>
<dbReference type="EMBL" id="CP152276">
    <property type="protein sequence ID" value="XAE42653.1"/>
    <property type="molecule type" value="Genomic_DNA"/>
</dbReference>
<organism evidence="5 6">
    <name type="scientific">Nguyenibacter vanlangensis</name>
    <dbReference type="NCBI Taxonomy" id="1216886"/>
    <lineage>
        <taxon>Bacteria</taxon>
        <taxon>Pseudomonadati</taxon>
        <taxon>Pseudomonadota</taxon>
        <taxon>Alphaproteobacteria</taxon>
        <taxon>Acetobacterales</taxon>
        <taxon>Acetobacteraceae</taxon>
        <taxon>Nguyenibacter</taxon>
    </lineage>
</organism>
<dbReference type="InterPro" id="IPR036942">
    <property type="entry name" value="Beta-barrel_TonB_sf"/>
</dbReference>
<evidence type="ECO:0000256" key="1">
    <source>
        <dbReference type="ARBA" id="ARBA00004442"/>
    </source>
</evidence>
<keyword evidence="6" id="KW-1185">Reference proteome</keyword>
<evidence type="ECO:0000313" key="6">
    <source>
        <dbReference type="Proteomes" id="UP001449795"/>
    </source>
</evidence>
<reference evidence="5 6" key="1">
    <citation type="submission" date="2024-04" db="EMBL/GenBank/DDBJ databases">
        <title>Complete genome sequence of Nguyenibacter vanlangesis HBCM-1154, a strain capable of nitrogen fixation, IAA production, and phosphorus solubilization isolated from sugarcane soil.</title>
        <authorList>
            <person name="MY HANH P."/>
        </authorList>
    </citation>
    <scope>NUCLEOTIDE SEQUENCE [LARGE SCALE GENOMIC DNA]</scope>
    <source>
        <strain evidence="5 6">HBCM 1154</strain>
    </source>
</reference>
<accession>A0ABZ3D4I3</accession>
<evidence type="ECO:0000256" key="2">
    <source>
        <dbReference type="ARBA" id="ARBA00023136"/>
    </source>
</evidence>
<evidence type="ECO:0000313" key="5">
    <source>
        <dbReference type="EMBL" id="XAE42653.1"/>
    </source>
</evidence>
<dbReference type="RefSeq" id="WP_342628314.1">
    <property type="nucleotide sequence ID" value="NZ_CP152276.1"/>
</dbReference>
<keyword evidence="3" id="KW-0998">Cell outer membrane</keyword>
<name>A0ABZ3D4I3_9PROT</name>
<dbReference type="Gene3D" id="2.40.170.20">
    <property type="entry name" value="TonB-dependent receptor, beta-barrel domain"/>
    <property type="match status" value="1"/>
</dbReference>
<protein>
    <recommendedName>
        <fullName evidence="7">TonB-dependent receptor-like beta-barrel domain-containing protein</fullName>
    </recommendedName>
</protein>
<keyword evidence="2" id="KW-0472">Membrane</keyword>
<dbReference type="SUPFAM" id="SSF56935">
    <property type="entry name" value="Porins"/>
    <property type="match status" value="1"/>
</dbReference>
<comment type="subcellular location">
    <subcellularLocation>
        <location evidence="1">Cell outer membrane</location>
    </subcellularLocation>
</comment>
<dbReference type="Proteomes" id="UP001449795">
    <property type="component" value="Chromosome"/>
</dbReference>
<evidence type="ECO:0000256" key="4">
    <source>
        <dbReference type="SAM" id="MobiDB-lite"/>
    </source>
</evidence>